<reference evidence="1 2" key="1">
    <citation type="submission" date="2015-07" db="EMBL/GenBank/DDBJ databases">
        <title>High-quality genome of monoxenous trypanosomatid Leptomonas pyrrhocoris.</title>
        <authorList>
            <person name="Flegontov P."/>
            <person name="Butenko A."/>
            <person name="Firsov S."/>
            <person name="Vlcek C."/>
            <person name="Logacheva M.D."/>
            <person name="Field M."/>
            <person name="Filatov D."/>
            <person name="Flegontova O."/>
            <person name="Gerasimov E."/>
            <person name="Jackson A.P."/>
            <person name="Kelly S."/>
            <person name="Opperdoes F."/>
            <person name="O'Reilly A."/>
            <person name="Votypka J."/>
            <person name="Yurchenko V."/>
            <person name="Lukes J."/>
        </authorList>
    </citation>
    <scope>NUCLEOTIDE SEQUENCE [LARGE SCALE GENOMIC DNA]</scope>
    <source>
        <strain evidence="1">H10</strain>
    </source>
</reference>
<dbReference type="EMBL" id="LGTL01000001">
    <property type="protein sequence ID" value="KPA86630.1"/>
    <property type="molecule type" value="Genomic_DNA"/>
</dbReference>
<sequence>MSNAAKRLLKNVGVPFIGFGIGWGAFTAVEHYQLLGDVTQRWLNVHNLKLQMYTQRLLPASLVDKYGYPEETLKSMIELMEKGYTEAAVSDRMTFDEVLRQCAVPEQIAFLEEHASEEVPYFYIADIFHSWANLNVNSFAKAKDTEMTPSVAAEAAGRSTSAGASSASPLVMRNDADFDSDTLCHALYDKMLHNVIPFDVSIRALCVLAVNNKANAKRLARVCTPDEVVRLYAEYTARLKKTAADGSTSCDSDVVAPEEVTAATLFFLRAINDVSIHTRWVPLLGAPSTGPYPLARKVQPDQWCRAFGQLNASVSGRAAETALVLVDVMNKRLRCSELRKTERTEAEDVV</sequence>
<dbReference type="OMA" id="SEDIPYF"/>
<comment type="caution">
    <text evidence="1">The sequence shown here is derived from an EMBL/GenBank/DDBJ whole genome shotgun (WGS) entry which is preliminary data.</text>
</comment>
<dbReference type="AlphaFoldDB" id="A0A0M9GAZ7"/>
<keyword evidence="2" id="KW-1185">Reference proteome</keyword>
<evidence type="ECO:0000313" key="1">
    <source>
        <dbReference type="EMBL" id="KPA86630.1"/>
    </source>
</evidence>
<evidence type="ECO:0000313" key="2">
    <source>
        <dbReference type="Proteomes" id="UP000037923"/>
    </source>
</evidence>
<dbReference type="VEuPathDB" id="TriTrypDB:LpyrH10_01_7370"/>
<dbReference type="RefSeq" id="XP_015665069.1">
    <property type="nucleotide sequence ID" value="XM_015797061.1"/>
</dbReference>
<proteinExistence type="predicted"/>
<dbReference type="Proteomes" id="UP000037923">
    <property type="component" value="Unassembled WGS sequence"/>
</dbReference>
<protein>
    <submittedName>
        <fullName evidence="1">Uncharacterized protein</fullName>
    </submittedName>
</protein>
<organism evidence="1 2">
    <name type="scientific">Leptomonas pyrrhocoris</name>
    <name type="common">Firebug parasite</name>
    <dbReference type="NCBI Taxonomy" id="157538"/>
    <lineage>
        <taxon>Eukaryota</taxon>
        <taxon>Discoba</taxon>
        <taxon>Euglenozoa</taxon>
        <taxon>Kinetoplastea</taxon>
        <taxon>Metakinetoplastina</taxon>
        <taxon>Trypanosomatida</taxon>
        <taxon>Trypanosomatidae</taxon>
        <taxon>Leishmaniinae</taxon>
        <taxon>Leptomonas</taxon>
    </lineage>
</organism>
<name>A0A0M9GAZ7_LEPPY</name>
<dbReference type="GeneID" id="26901034"/>
<dbReference type="OrthoDB" id="277767at2759"/>
<gene>
    <name evidence="1" type="ORF">ABB37_00737</name>
</gene>
<accession>A0A0M9GAZ7</accession>